<evidence type="ECO:0000313" key="2">
    <source>
        <dbReference type="Proteomes" id="UP000185323"/>
    </source>
</evidence>
<dbReference type="KEGG" id="vg:24171942"/>
<evidence type="ECO:0000313" key="1">
    <source>
        <dbReference type="EMBL" id="AIX19980.1"/>
    </source>
</evidence>
<name>A0A0E3F3V2_9CAUD</name>
<gene>
    <name evidence="1" type="ORF">Syn7803C7_89</name>
</gene>
<proteinExistence type="predicted"/>
<reference evidence="1 2" key="1">
    <citation type="submission" date="2013-12" db="EMBL/GenBank/DDBJ databases">
        <title>Ecological redundancy of diverse viral populations within a natural community.</title>
        <authorList>
            <person name="Gregory A.C."/>
            <person name="LaButti K."/>
            <person name="Copeland A."/>
            <person name="Woyke T."/>
            <person name="Sullivan M.B."/>
        </authorList>
    </citation>
    <scope>NUCLEOTIDE SEQUENCE [LARGE SCALE GENOMIC DNA]</scope>
    <source>
        <strain evidence="1">Syn7803C7</strain>
    </source>
</reference>
<dbReference type="Proteomes" id="UP000185323">
    <property type="component" value="Segment"/>
</dbReference>
<dbReference type="EMBL" id="KJ019052">
    <property type="protein sequence ID" value="AIX19980.1"/>
    <property type="molecule type" value="Genomic_DNA"/>
</dbReference>
<keyword evidence="2" id="KW-1185">Reference proteome</keyword>
<protein>
    <submittedName>
        <fullName evidence="1">Uncharacterized protein</fullName>
    </submittedName>
</protein>
<sequence>MIYSITHQETGITYSVSTEDIRKVANILPMNSEELADMMTGLNCDSYADMAEEYIEEVADMYDDVALATDKFMSSTDERAQTTFAYYRIMNCDNSDEVTTQYWRDDAMAMITDYNDRK</sequence>
<organism evidence="1 2">
    <name type="scientific">Synechococcus phage ACG-2014f_Syn7803C7</name>
    <dbReference type="NCBI Taxonomy" id="2790345"/>
    <lineage>
        <taxon>Viruses</taxon>
        <taxon>Duplodnaviria</taxon>
        <taxon>Heunggongvirae</taxon>
        <taxon>Uroviricota</taxon>
        <taxon>Caudoviricetes</taxon>
        <taxon>Pantevenvirales</taxon>
        <taxon>Kyanoviridae</taxon>
        <taxon>Atlauavirus</taxon>
        <taxon>Atlauavirus acg2014f</taxon>
    </lineage>
</organism>
<accession>A0A0E3F3V2</accession>